<dbReference type="SUPFAM" id="SSF51182">
    <property type="entry name" value="RmlC-like cupins"/>
    <property type="match status" value="1"/>
</dbReference>
<evidence type="ECO:0000256" key="2">
    <source>
        <dbReference type="RuleBase" id="RU003457"/>
    </source>
</evidence>
<dbReference type="InterPro" id="IPR014710">
    <property type="entry name" value="RmlC-like_jellyroll"/>
</dbReference>
<dbReference type="InterPro" id="IPR011051">
    <property type="entry name" value="RmlC_Cupin_sf"/>
</dbReference>
<evidence type="ECO:0000313" key="7">
    <source>
        <dbReference type="Proteomes" id="UP001156921"/>
    </source>
</evidence>
<evidence type="ECO:0000259" key="5">
    <source>
        <dbReference type="Pfam" id="PF05726"/>
    </source>
</evidence>
<evidence type="ECO:0000259" key="4">
    <source>
        <dbReference type="Pfam" id="PF02678"/>
    </source>
</evidence>
<proteinExistence type="inferred from homology"/>
<sequence length="311" mass="33642">MIEMVIDARRKDLGGFEVGRILPFHARRMVGPFIFLDQMGPAEFAPGSEAINVRPHPHIGLSTLTYLFEGEIMHRDNTGAIQAVRPGEVNWMTAGKGIVHSERTTPTKRGEGGPMHGMQAWIALPGESEDCDPSFHHYAGPDLPAYENAGLFARLVAGEAYGASARVKTASPLFYVHWELAEGVRTAPPPGKGAGGYSERALYVAKGEIEVGDRTFHEGQMIVLEPTAEPTIKAIRASTVMVLGGEPVGPRVIWWNFVSSSQAKIDAAKADWKAGRMALPVEDDVEFIPLPDVPSTPEPAPTAKPEPTHPV</sequence>
<dbReference type="PIRSF" id="PIRSF006232">
    <property type="entry name" value="Pirin"/>
    <property type="match status" value="1"/>
</dbReference>
<dbReference type="Gene3D" id="2.60.120.10">
    <property type="entry name" value="Jelly Rolls"/>
    <property type="match status" value="2"/>
</dbReference>
<feature type="region of interest" description="Disordered" evidence="3">
    <location>
        <begin position="289"/>
        <end position="311"/>
    </location>
</feature>
<dbReference type="EMBL" id="BSOY01000038">
    <property type="protein sequence ID" value="GLS01793.1"/>
    <property type="molecule type" value="Genomic_DNA"/>
</dbReference>
<dbReference type="InterPro" id="IPR008778">
    <property type="entry name" value="Pirin_C_dom"/>
</dbReference>
<dbReference type="Pfam" id="PF02678">
    <property type="entry name" value="Pirin"/>
    <property type="match status" value="1"/>
</dbReference>
<dbReference type="CDD" id="cd02909">
    <property type="entry name" value="cupin_pirin_N"/>
    <property type="match status" value="1"/>
</dbReference>
<evidence type="ECO:0000313" key="6">
    <source>
        <dbReference type="EMBL" id="GLS01793.1"/>
    </source>
</evidence>
<dbReference type="PANTHER" id="PTHR13903">
    <property type="entry name" value="PIRIN-RELATED"/>
    <property type="match status" value="1"/>
</dbReference>
<feature type="domain" description="Pirin C-terminal" evidence="5">
    <location>
        <begin position="175"/>
        <end position="277"/>
    </location>
</feature>
<gene>
    <name evidence="6" type="ORF">GCM10007859_18090</name>
</gene>
<comment type="similarity">
    <text evidence="1 2">Belongs to the pirin family.</text>
</comment>
<feature type="domain" description="Pirin N-terminal" evidence="4">
    <location>
        <begin position="17"/>
        <end position="122"/>
    </location>
</feature>
<dbReference type="RefSeq" id="WP_284222655.1">
    <property type="nucleotide sequence ID" value="NZ_BSOY01000038.1"/>
</dbReference>
<comment type="caution">
    <text evidence="6">The sequence shown here is derived from an EMBL/GenBank/DDBJ whole genome shotgun (WGS) entry which is preliminary data.</text>
</comment>
<reference evidence="7" key="1">
    <citation type="journal article" date="2019" name="Int. J. Syst. Evol. Microbiol.">
        <title>The Global Catalogue of Microorganisms (GCM) 10K type strain sequencing project: providing services to taxonomists for standard genome sequencing and annotation.</title>
        <authorList>
            <consortium name="The Broad Institute Genomics Platform"/>
            <consortium name="The Broad Institute Genome Sequencing Center for Infectious Disease"/>
            <person name="Wu L."/>
            <person name="Ma J."/>
        </authorList>
    </citation>
    <scope>NUCLEOTIDE SEQUENCE [LARGE SCALE GENOMIC DNA]</scope>
    <source>
        <strain evidence="7">NBRC 110107</strain>
    </source>
</reference>
<name>A0ABQ6BIQ9_9CAUL</name>
<dbReference type="Pfam" id="PF05726">
    <property type="entry name" value="Pirin_C"/>
    <property type="match status" value="1"/>
</dbReference>
<organism evidence="6 7">
    <name type="scientific">Brevundimonas denitrificans</name>
    <dbReference type="NCBI Taxonomy" id="1443434"/>
    <lineage>
        <taxon>Bacteria</taxon>
        <taxon>Pseudomonadati</taxon>
        <taxon>Pseudomonadota</taxon>
        <taxon>Alphaproteobacteria</taxon>
        <taxon>Caulobacterales</taxon>
        <taxon>Caulobacteraceae</taxon>
        <taxon>Brevundimonas</taxon>
    </lineage>
</organism>
<evidence type="ECO:0000256" key="1">
    <source>
        <dbReference type="ARBA" id="ARBA00008416"/>
    </source>
</evidence>
<protein>
    <submittedName>
        <fullName evidence="6">Pirin-like protein</fullName>
    </submittedName>
</protein>
<dbReference type="Proteomes" id="UP001156921">
    <property type="component" value="Unassembled WGS sequence"/>
</dbReference>
<dbReference type="InterPro" id="IPR003829">
    <property type="entry name" value="Pirin_N_dom"/>
</dbReference>
<dbReference type="PANTHER" id="PTHR13903:SF8">
    <property type="entry name" value="PIRIN"/>
    <property type="match status" value="1"/>
</dbReference>
<accession>A0ABQ6BIQ9</accession>
<keyword evidence="7" id="KW-1185">Reference proteome</keyword>
<feature type="compositionally biased region" description="Pro residues" evidence="3">
    <location>
        <begin position="291"/>
        <end position="311"/>
    </location>
</feature>
<dbReference type="InterPro" id="IPR012093">
    <property type="entry name" value="Pirin"/>
</dbReference>
<evidence type="ECO:0000256" key="3">
    <source>
        <dbReference type="SAM" id="MobiDB-lite"/>
    </source>
</evidence>